<dbReference type="AlphaFoldDB" id="A0A413ISK7"/>
<proteinExistence type="predicted"/>
<dbReference type="Proteomes" id="UP000284431">
    <property type="component" value="Unassembled WGS sequence"/>
</dbReference>
<name>A0A413ISK7_9BACE</name>
<sequence>MKLLDSIIEFEKVFGRSGHDIGTMQINITSSESCNLETLYDILNFSKPLTIGGELFMHIYPKDMLDKMQQGWYWVLSKENTWVQDGQNWNKNWIVFATRNDAAIYFNQTDNCVYGAIEKSVF</sequence>
<gene>
    <name evidence="1" type="ORF">DXA49_22080</name>
</gene>
<accession>A0A413ISK7</accession>
<evidence type="ECO:0000313" key="2">
    <source>
        <dbReference type="Proteomes" id="UP000284431"/>
    </source>
</evidence>
<reference evidence="1 2" key="1">
    <citation type="submission" date="2018-08" db="EMBL/GenBank/DDBJ databases">
        <title>A genome reference for cultivated species of the human gut microbiota.</title>
        <authorList>
            <person name="Zou Y."/>
            <person name="Xue W."/>
            <person name="Luo G."/>
        </authorList>
    </citation>
    <scope>NUCLEOTIDE SEQUENCE [LARGE SCALE GENOMIC DNA]</scope>
    <source>
        <strain evidence="1 2">OF02-6LB</strain>
    </source>
</reference>
<protein>
    <submittedName>
        <fullName evidence="1">Uncharacterized protein</fullName>
    </submittedName>
</protein>
<dbReference type="RefSeq" id="WP_122119028.1">
    <property type="nucleotide sequence ID" value="NZ_CAXSLD010000007.1"/>
</dbReference>
<comment type="caution">
    <text evidence="1">The sequence shown here is derived from an EMBL/GenBank/DDBJ whole genome shotgun (WGS) entry which is preliminary data.</text>
</comment>
<organism evidence="1 2">
    <name type="scientific">Bacteroides caccae</name>
    <dbReference type="NCBI Taxonomy" id="47678"/>
    <lineage>
        <taxon>Bacteria</taxon>
        <taxon>Pseudomonadati</taxon>
        <taxon>Bacteroidota</taxon>
        <taxon>Bacteroidia</taxon>
        <taxon>Bacteroidales</taxon>
        <taxon>Bacteroidaceae</taxon>
        <taxon>Bacteroides</taxon>
    </lineage>
</organism>
<evidence type="ECO:0000313" key="1">
    <source>
        <dbReference type="EMBL" id="RGY20672.1"/>
    </source>
</evidence>
<dbReference type="EMBL" id="QSCS01000062">
    <property type="protein sequence ID" value="RGY20672.1"/>
    <property type="molecule type" value="Genomic_DNA"/>
</dbReference>